<dbReference type="SUPFAM" id="SSF54373">
    <property type="entry name" value="FAD-linked reductases, C-terminal domain"/>
    <property type="match status" value="1"/>
</dbReference>
<evidence type="ECO:0000313" key="9">
    <source>
        <dbReference type="Proteomes" id="UP001392437"/>
    </source>
</evidence>
<dbReference type="Gene3D" id="3.30.560.10">
    <property type="entry name" value="Glucose Oxidase, domain 3"/>
    <property type="match status" value="1"/>
</dbReference>
<evidence type="ECO:0000313" key="8">
    <source>
        <dbReference type="EMBL" id="KAK8115240.1"/>
    </source>
</evidence>
<evidence type="ECO:0000256" key="1">
    <source>
        <dbReference type="ARBA" id="ARBA00001974"/>
    </source>
</evidence>
<dbReference type="Gene3D" id="3.50.50.60">
    <property type="entry name" value="FAD/NAD(P)-binding domain"/>
    <property type="match status" value="1"/>
</dbReference>
<dbReference type="SUPFAM" id="SSF51905">
    <property type="entry name" value="FAD/NAD(P)-binding domain"/>
    <property type="match status" value="1"/>
</dbReference>
<dbReference type="PROSITE" id="PS00624">
    <property type="entry name" value="GMC_OXRED_2"/>
    <property type="match status" value="1"/>
</dbReference>
<keyword evidence="3" id="KW-0285">Flavoprotein</keyword>
<dbReference type="GO" id="GO:0016614">
    <property type="term" value="F:oxidoreductase activity, acting on CH-OH group of donors"/>
    <property type="evidence" value="ECO:0007669"/>
    <property type="project" value="InterPro"/>
</dbReference>
<dbReference type="PANTHER" id="PTHR11552:SF201">
    <property type="entry name" value="GLUCOSE-METHANOL-CHOLINE OXIDOREDUCTASE N-TERMINAL DOMAIN-CONTAINING PROTEIN"/>
    <property type="match status" value="1"/>
</dbReference>
<evidence type="ECO:0000259" key="7">
    <source>
        <dbReference type="PROSITE" id="PS00624"/>
    </source>
</evidence>
<keyword evidence="5" id="KW-0560">Oxidoreductase</keyword>
<feature type="region of interest" description="Disordered" evidence="6">
    <location>
        <begin position="15"/>
        <end position="35"/>
    </location>
</feature>
<evidence type="ECO:0000256" key="3">
    <source>
        <dbReference type="ARBA" id="ARBA00022630"/>
    </source>
</evidence>
<sequence length="395" mass="42251">MSVMPPLPVRAWAMRDGPMRHTRRHHSGVTEGEGPLQVSLAEPESVWGKAWIEGLESEGFPRTSPLSGKLGGPNIAPETIDPQMKQRSYVANAYLDPIRHRQNLTVQTETTVTRVVFEKPQSGGVAIAKGVRITSKAGVSETIGVRKEVILSAGAISSPRLLELSGIGGAELLQRLGIGVVMDNPHVGENLQNHAFTGLTFEARDDVHTIDAFFRQEPEAVAAAMQDYATDGTGPLSTSNMIAMAQLPLPDLHTEEGHKVIDSLLQQGSDAPSRSPATTTAAFAAAHEEFVRTIVTTPSEAAGNYVFGPAYAPFDGPDPNYRAPGKHVAVAVELSHPLSRGSAHISSADPAEAGANEGVRIDCGYLTHLLDLEVLARQLRFMEDLVCRAQPSRGS</sequence>
<keyword evidence="4" id="KW-0274">FAD</keyword>
<dbReference type="Proteomes" id="UP001392437">
    <property type="component" value="Unassembled WGS sequence"/>
</dbReference>
<comment type="similarity">
    <text evidence="2">Belongs to the GMC oxidoreductase family.</text>
</comment>
<accession>A0AAW0QXY1</accession>
<dbReference type="EMBL" id="JAQQWP010000006">
    <property type="protein sequence ID" value="KAK8115240.1"/>
    <property type="molecule type" value="Genomic_DNA"/>
</dbReference>
<dbReference type="GO" id="GO:0050660">
    <property type="term" value="F:flavin adenine dinucleotide binding"/>
    <property type="evidence" value="ECO:0007669"/>
    <property type="project" value="InterPro"/>
</dbReference>
<reference evidence="8 9" key="1">
    <citation type="submission" date="2023-01" db="EMBL/GenBank/DDBJ databases">
        <title>Analysis of 21 Apiospora genomes using comparative genomics revels a genus with tremendous synthesis potential of carbohydrate active enzymes and secondary metabolites.</title>
        <authorList>
            <person name="Sorensen T."/>
        </authorList>
    </citation>
    <scope>NUCLEOTIDE SEQUENCE [LARGE SCALE GENOMIC DNA]</scope>
    <source>
        <strain evidence="8 9">CBS 117206</strain>
    </source>
</reference>
<organism evidence="8 9">
    <name type="scientific">Apiospora kogelbergensis</name>
    <dbReference type="NCBI Taxonomy" id="1337665"/>
    <lineage>
        <taxon>Eukaryota</taxon>
        <taxon>Fungi</taxon>
        <taxon>Dikarya</taxon>
        <taxon>Ascomycota</taxon>
        <taxon>Pezizomycotina</taxon>
        <taxon>Sordariomycetes</taxon>
        <taxon>Xylariomycetidae</taxon>
        <taxon>Amphisphaeriales</taxon>
        <taxon>Apiosporaceae</taxon>
        <taxon>Apiospora</taxon>
    </lineage>
</organism>
<comment type="caution">
    <text evidence="8">The sequence shown here is derived from an EMBL/GenBank/DDBJ whole genome shotgun (WGS) entry which is preliminary data.</text>
</comment>
<name>A0AAW0QXY1_9PEZI</name>
<dbReference type="Pfam" id="PF00732">
    <property type="entry name" value="GMC_oxred_N"/>
    <property type="match status" value="1"/>
</dbReference>
<proteinExistence type="inferred from homology"/>
<gene>
    <name evidence="8" type="ORF">PG999_007309</name>
</gene>
<keyword evidence="9" id="KW-1185">Reference proteome</keyword>
<dbReference type="PANTHER" id="PTHR11552">
    <property type="entry name" value="GLUCOSE-METHANOL-CHOLINE GMC OXIDOREDUCTASE"/>
    <property type="match status" value="1"/>
</dbReference>
<dbReference type="AlphaFoldDB" id="A0AAW0QXY1"/>
<dbReference type="InterPro" id="IPR012132">
    <property type="entry name" value="GMC_OxRdtase"/>
</dbReference>
<evidence type="ECO:0000256" key="2">
    <source>
        <dbReference type="ARBA" id="ARBA00010790"/>
    </source>
</evidence>
<comment type="cofactor">
    <cofactor evidence="1">
        <name>FAD</name>
        <dbReference type="ChEBI" id="CHEBI:57692"/>
    </cofactor>
</comment>
<protein>
    <submittedName>
        <fullName evidence="8">GMC oxidoreductase</fullName>
    </submittedName>
</protein>
<feature type="domain" description="Glucose-methanol-choline oxidoreductase N-terminal" evidence="7">
    <location>
        <begin position="154"/>
        <end position="168"/>
    </location>
</feature>
<dbReference type="InterPro" id="IPR036188">
    <property type="entry name" value="FAD/NAD-bd_sf"/>
</dbReference>
<evidence type="ECO:0000256" key="4">
    <source>
        <dbReference type="ARBA" id="ARBA00022827"/>
    </source>
</evidence>
<evidence type="ECO:0000256" key="6">
    <source>
        <dbReference type="SAM" id="MobiDB-lite"/>
    </source>
</evidence>
<evidence type="ECO:0000256" key="5">
    <source>
        <dbReference type="ARBA" id="ARBA00023002"/>
    </source>
</evidence>
<dbReference type="InterPro" id="IPR000172">
    <property type="entry name" value="GMC_OxRdtase_N"/>
</dbReference>